<dbReference type="RefSeq" id="WP_192787249.1">
    <property type="nucleotide sequence ID" value="NZ_JADBEK010000001.1"/>
</dbReference>
<dbReference type="Proteomes" id="UP000633509">
    <property type="component" value="Unassembled WGS sequence"/>
</dbReference>
<sequence length="306" mass="32413">MSNPDIEPLAVTANDVSHASDLRTAVRWLAGASGTVVAVLLGGGVQLRSIAIVSDAGAWAITLAALGFMVALGSVAWILYKAAAVLAAPRRSIDELAGLDRADNGNFPNHRLEPPASALITYIAVDRRTDLLGTSRDAIWQLTADRTLTQRALTIPSTAGEKIQIGTYEYNTDDPTDRDALSNIALDLEVRIQRVIDAAASFETRRRYGRLISAMKWSSAPFALSLLLLVWLPTLPPTRIAVKNPTNVRVVMPPAANNPCAGKALDGVAVGGTLDAPVVVLPSQAGCPAKKLTNTDELVVIPQVSK</sequence>
<evidence type="ECO:0000256" key="1">
    <source>
        <dbReference type="SAM" id="Phobius"/>
    </source>
</evidence>
<organism evidence="2 3">
    <name type="scientific">Nonomuraea angiospora</name>
    <dbReference type="NCBI Taxonomy" id="46172"/>
    <lineage>
        <taxon>Bacteria</taxon>
        <taxon>Bacillati</taxon>
        <taxon>Actinomycetota</taxon>
        <taxon>Actinomycetes</taxon>
        <taxon>Streptosporangiales</taxon>
        <taxon>Streptosporangiaceae</taxon>
        <taxon>Nonomuraea</taxon>
    </lineage>
</organism>
<keyword evidence="1" id="KW-0472">Membrane</keyword>
<keyword evidence="1" id="KW-1133">Transmembrane helix</keyword>
<name>A0ABR9M1E6_9ACTN</name>
<evidence type="ECO:0000313" key="2">
    <source>
        <dbReference type="EMBL" id="MBE1586729.1"/>
    </source>
</evidence>
<gene>
    <name evidence="2" type="ORF">H4W80_004987</name>
</gene>
<evidence type="ECO:0000313" key="3">
    <source>
        <dbReference type="Proteomes" id="UP000633509"/>
    </source>
</evidence>
<keyword evidence="1" id="KW-0812">Transmembrane</keyword>
<reference evidence="2 3" key="1">
    <citation type="submission" date="2020-10" db="EMBL/GenBank/DDBJ databases">
        <title>Sequencing the genomes of 1000 actinobacteria strains.</title>
        <authorList>
            <person name="Klenk H.-P."/>
        </authorList>
    </citation>
    <scope>NUCLEOTIDE SEQUENCE [LARGE SCALE GENOMIC DNA]</scope>
    <source>
        <strain evidence="2 3">DSM 43173</strain>
    </source>
</reference>
<accession>A0ABR9M1E6</accession>
<feature type="transmembrane region" description="Helical" evidence="1">
    <location>
        <begin position="28"/>
        <end position="47"/>
    </location>
</feature>
<dbReference type="EMBL" id="JADBEK010000001">
    <property type="protein sequence ID" value="MBE1586729.1"/>
    <property type="molecule type" value="Genomic_DNA"/>
</dbReference>
<feature type="transmembrane region" description="Helical" evidence="1">
    <location>
        <begin position="59"/>
        <end position="80"/>
    </location>
</feature>
<protein>
    <submittedName>
        <fullName evidence="2">Uncharacterized protein</fullName>
    </submittedName>
</protein>
<comment type="caution">
    <text evidence="2">The sequence shown here is derived from an EMBL/GenBank/DDBJ whole genome shotgun (WGS) entry which is preliminary data.</text>
</comment>
<keyword evidence="3" id="KW-1185">Reference proteome</keyword>
<proteinExistence type="predicted"/>